<dbReference type="AlphaFoldDB" id="A0A6J7KM16"/>
<accession>A0A6J7KM16</accession>
<protein>
    <submittedName>
        <fullName evidence="1">Unannotated protein</fullName>
    </submittedName>
</protein>
<dbReference type="EMBL" id="CAFBNF010000230">
    <property type="protein sequence ID" value="CAB4956697.1"/>
    <property type="molecule type" value="Genomic_DNA"/>
</dbReference>
<organism evidence="1">
    <name type="scientific">freshwater metagenome</name>
    <dbReference type="NCBI Taxonomy" id="449393"/>
    <lineage>
        <taxon>unclassified sequences</taxon>
        <taxon>metagenomes</taxon>
        <taxon>ecological metagenomes</taxon>
    </lineage>
</organism>
<gene>
    <name evidence="1" type="ORF">UFOPK3773_01735</name>
</gene>
<evidence type="ECO:0000313" key="1">
    <source>
        <dbReference type="EMBL" id="CAB4956697.1"/>
    </source>
</evidence>
<name>A0A6J7KM16_9ZZZZ</name>
<reference evidence="1" key="1">
    <citation type="submission" date="2020-05" db="EMBL/GenBank/DDBJ databases">
        <authorList>
            <person name="Chiriac C."/>
            <person name="Salcher M."/>
            <person name="Ghai R."/>
            <person name="Kavagutti S V."/>
        </authorList>
    </citation>
    <scope>NUCLEOTIDE SEQUENCE</scope>
</reference>
<proteinExistence type="predicted"/>
<sequence>MRTISSYILGYSVANARSSSSHLMVFMPSRWASGAKISRVSRAFFSCCSGDIHRIVRMLCSRSASLMTSTRMSRAMATTILRTVSDAVVCPYLTRSSLVTPSTSRAISSPKSASKISMEYSVSSTVSCSRAAARVGEVIPRSAKIPATASG</sequence>